<keyword evidence="2" id="KW-1185">Reference proteome</keyword>
<proteinExistence type="predicted"/>
<accession>A0ABZ1SWV6</accession>
<name>A0ABZ1SWV6_9ACTN</name>
<evidence type="ECO:0000313" key="1">
    <source>
        <dbReference type="EMBL" id="WUP76819.1"/>
    </source>
</evidence>
<evidence type="ECO:0000313" key="2">
    <source>
        <dbReference type="Proteomes" id="UP001432011"/>
    </source>
</evidence>
<organism evidence="1 2">
    <name type="scientific">Microbispora hainanensis</name>
    <dbReference type="NCBI Taxonomy" id="568844"/>
    <lineage>
        <taxon>Bacteria</taxon>
        <taxon>Bacillati</taxon>
        <taxon>Actinomycetota</taxon>
        <taxon>Actinomycetes</taxon>
        <taxon>Streptosporangiales</taxon>
        <taxon>Streptosporangiaceae</taxon>
        <taxon>Microbispora</taxon>
    </lineage>
</organism>
<dbReference type="Proteomes" id="UP001432011">
    <property type="component" value="Chromosome"/>
</dbReference>
<dbReference type="EMBL" id="CP108085">
    <property type="protein sequence ID" value="WUP76819.1"/>
    <property type="molecule type" value="Genomic_DNA"/>
</dbReference>
<gene>
    <name evidence="1" type="ORF">OG913_07320</name>
</gene>
<reference evidence="1" key="1">
    <citation type="submission" date="2022-10" db="EMBL/GenBank/DDBJ databases">
        <title>The complete genomes of actinobacterial strains from the NBC collection.</title>
        <authorList>
            <person name="Joergensen T.S."/>
            <person name="Alvarez Arevalo M."/>
            <person name="Sterndorff E.B."/>
            <person name="Faurdal D."/>
            <person name="Vuksanovic O."/>
            <person name="Mourched A.-S."/>
            <person name="Charusanti P."/>
            <person name="Shaw S."/>
            <person name="Blin K."/>
            <person name="Weber T."/>
        </authorList>
    </citation>
    <scope>NUCLEOTIDE SEQUENCE</scope>
    <source>
        <strain evidence="1">NBC_00254</strain>
    </source>
</reference>
<protein>
    <submittedName>
        <fullName evidence="1">Uncharacterized protein</fullName>
    </submittedName>
</protein>
<dbReference type="RefSeq" id="WP_205831047.1">
    <property type="nucleotide sequence ID" value="NZ_CP108085.1"/>
</dbReference>
<sequence length="68" mass="7257">MKKIREACRSGGVPFEEWVKGREGPAPWERVAALYRVLAHVSPSPVVELNRAVAVAMAGDPARAAACA</sequence>